<keyword evidence="1" id="KW-1003">Cell membrane</keyword>
<dbReference type="InterPro" id="IPR050487">
    <property type="entry name" value="FtsQ_DivIB"/>
</dbReference>
<dbReference type="EMBL" id="MFJV01000001">
    <property type="protein sequence ID" value="OGG24573.1"/>
    <property type="molecule type" value="Genomic_DNA"/>
</dbReference>
<evidence type="ECO:0000256" key="4">
    <source>
        <dbReference type="ARBA" id="ARBA00022989"/>
    </source>
</evidence>
<dbReference type="InterPro" id="IPR005548">
    <property type="entry name" value="Cell_div_FtsQ/DivIB_C"/>
</dbReference>
<dbReference type="Proteomes" id="UP000178759">
    <property type="component" value="Unassembled WGS sequence"/>
</dbReference>
<dbReference type="AlphaFoldDB" id="A0A1F6AJG7"/>
<gene>
    <name evidence="9" type="ORF">A3A79_05305</name>
</gene>
<reference evidence="9 10" key="1">
    <citation type="journal article" date="2016" name="Nat. Commun.">
        <title>Thousands of microbial genomes shed light on interconnected biogeochemical processes in an aquifer system.</title>
        <authorList>
            <person name="Anantharaman K."/>
            <person name="Brown C.T."/>
            <person name="Hug L.A."/>
            <person name="Sharon I."/>
            <person name="Castelle C.J."/>
            <person name="Probst A.J."/>
            <person name="Thomas B.C."/>
            <person name="Singh A."/>
            <person name="Wilkins M.J."/>
            <person name="Karaoz U."/>
            <person name="Brodie E.L."/>
            <person name="Williams K.H."/>
            <person name="Hubbard S.S."/>
            <person name="Banfield J.F."/>
        </authorList>
    </citation>
    <scope>NUCLEOTIDE SEQUENCE [LARGE SCALE GENOMIC DNA]</scope>
</reference>
<evidence type="ECO:0000256" key="1">
    <source>
        <dbReference type="ARBA" id="ARBA00022475"/>
    </source>
</evidence>
<keyword evidence="5" id="KW-0131">Cell cycle</keyword>
<evidence type="ECO:0000256" key="3">
    <source>
        <dbReference type="ARBA" id="ARBA00022692"/>
    </source>
</evidence>
<feature type="transmembrane region" description="Helical" evidence="6">
    <location>
        <begin position="12"/>
        <end position="30"/>
    </location>
</feature>
<evidence type="ECO:0000259" key="8">
    <source>
        <dbReference type="Pfam" id="PF08478"/>
    </source>
</evidence>
<dbReference type="PANTHER" id="PTHR37820:SF1">
    <property type="entry name" value="CELL DIVISION PROTEIN FTSQ"/>
    <property type="match status" value="1"/>
</dbReference>
<keyword evidence="4 6" id="KW-1133">Transmembrane helix</keyword>
<dbReference type="GO" id="GO:0051301">
    <property type="term" value="P:cell division"/>
    <property type="evidence" value="ECO:0007669"/>
    <property type="project" value="UniProtKB-KW"/>
</dbReference>
<dbReference type="Pfam" id="PF03799">
    <property type="entry name" value="FtsQ_DivIB_C"/>
    <property type="match status" value="1"/>
</dbReference>
<sequence length="219" mass="24689">MKFIRRKKIGRIIFAILIVIGITIGLWIAVRDLFQITHVEVIGAQIDVRIDQEKMNKNLLFFPTQKIRTQLLSQNPLVENIEIQKKFPHTIRIIVTSRMPIARVALSDRTVLVDREGVVIGLSGDADNFPLLSLNNDESLLIESLEIVAGMEQGELLSITKIDNATLLAKSTTTDIYFPQSDQIQNKVATLQSILSGFRIKGTLPKVIDLRFEKPIVTF</sequence>
<name>A0A1F6AJG7_9BACT</name>
<feature type="domain" description="POTRA" evidence="8">
    <location>
        <begin position="53"/>
        <end position="96"/>
    </location>
</feature>
<keyword evidence="6" id="KW-0472">Membrane</keyword>
<dbReference type="PANTHER" id="PTHR37820">
    <property type="entry name" value="CELL DIVISION PROTEIN DIVIB"/>
    <property type="match status" value="1"/>
</dbReference>
<dbReference type="GO" id="GO:0005886">
    <property type="term" value="C:plasma membrane"/>
    <property type="evidence" value="ECO:0007669"/>
    <property type="project" value="TreeGrafter"/>
</dbReference>
<evidence type="ECO:0000313" key="10">
    <source>
        <dbReference type="Proteomes" id="UP000178759"/>
    </source>
</evidence>
<accession>A0A1F6AJG7</accession>
<dbReference type="Gene3D" id="3.10.20.310">
    <property type="entry name" value="membrane protein fhac"/>
    <property type="match status" value="1"/>
</dbReference>
<organism evidence="9 10">
    <name type="scientific">Candidatus Gottesmanbacteria bacterium RIFCSPLOWO2_01_FULL_43_11b</name>
    <dbReference type="NCBI Taxonomy" id="1798392"/>
    <lineage>
        <taxon>Bacteria</taxon>
        <taxon>Candidatus Gottesmaniibacteriota</taxon>
    </lineage>
</organism>
<protein>
    <submittedName>
        <fullName evidence="9">Uncharacterized protein</fullName>
    </submittedName>
</protein>
<keyword evidence="2" id="KW-0132">Cell division</keyword>
<dbReference type="STRING" id="1798392.A3A79_05305"/>
<evidence type="ECO:0000259" key="7">
    <source>
        <dbReference type="Pfam" id="PF03799"/>
    </source>
</evidence>
<dbReference type="InterPro" id="IPR013685">
    <property type="entry name" value="POTRA_FtsQ_type"/>
</dbReference>
<evidence type="ECO:0000256" key="2">
    <source>
        <dbReference type="ARBA" id="ARBA00022618"/>
    </source>
</evidence>
<dbReference type="Pfam" id="PF08478">
    <property type="entry name" value="POTRA_1"/>
    <property type="match status" value="1"/>
</dbReference>
<keyword evidence="3 6" id="KW-0812">Transmembrane</keyword>
<evidence type="ECO:0000256" key="6">
    <source>
        <dbReference type="SAM" id="Phobius"/>
    </source>
</evidence>
<comment type="caution">
    <text evidence="9">The sequence shown here is derived from an EMBL/GenBank/DDBJ whole genome shotgun (WGS) entry which is preliminary data.</text>
</comment>
<feature type="domain" description="Cell division protein FtsQ/DivIB C-terminal" evidence="7">
    <location>
        <begin position="106"/>
        <end position="211"/>
    </location>
</feature>
<evidence type="ECO:0000256" key="5">
    <source>
        <dbReference type="ARBA" id="ARBA00023306"/>
    </source>
</evidence>
<proteinExistence type="predicted"/>
<evidence type="ECO:0000313" key="9">
    <source>
        <dbReference type="EMBL" id="OGG24573.1"/>
    </source>
</evidence>